<dbReference type="OrthoDB" id="28127at2759"/>
<dbReference type="EMBL" id="KZ819665">
    <property type="protein sequence ID" value="PWN28280.1"/>
    <property type="molecule type" value="Genomic_DNA"/>
</dbReference>
<dbReference type="RefSeq" id="XP_025362892.1">
    <property type="nucleotide sequence ID" value="XM_025505795.1"/>
</dbReference>
<feature type="region of interest" description="Disordered" evidence="9">
    <location>
        <begin position="128"/>
        <end position="164"/>
    </location>
</feature>
<feature type="domain" description="SP-RING-type" evidence="10">
    <location>
        <begin position="381"/>
        <end position="466"/>
    </location>
</feature>
<dbReference type="GO" id="GO:0061665">
    <property type="term" value="F:SUMO ligase activity"/>
    <property type="evidence" value="ECO:0007669"/>
    <property type="project" value="TreeGrafter"/>
</dbReference>
<evidence type="ECO:0000256" key="8">
    <source>
        <dbReference type="PROSITE-ProRule" id="PRU00452"/>
    </source>
</evidence>
<dbReference type="PROSITE" id="PS51044">
    <property type="entry name" value="ZF_SP_RING"/>
    <property type="match status" value="1"/>
</dbReference>
<dbReference type="InterPro" id="IPR004181">
    <property type="entry name" value="Znf_MIZ"/>
</dbReference>
<comment type="similarity">
    <text evidence="2">Belongs to the PIAS family.</text>
</comment>
<dbReference type="STRING" id="1569628.A0A316USM2"/>
<gene>
    <name evidence="12" type="ORF">BDZ90DRAFT_231276</name>
</gene>
<feature type="compositionally biased region" description="Low complexity" evidence="9">
    <location>
        <begin position="825"/>
        <end position="850"/>
    </location>
</feature>
<dbReference type="PANTHER" id="PTHR10782:SF4">
    <property type="entry name" value="TONALLI, ISOFORM E"/>
    <property type="match status" value="1"/>
</dbReference>
<keyword evidence="7" id="KW-0862">Zinc</keyword>
<organism evidence="12 13">
    <name type="scientific">Jaminaea rosea</name>
    <dbReference type="NCBI Taxonomy" id="1569628"/>
    <lineage>
        <taxon>Eukaryota</taxon>
        <taxon>Fungi</taxon>
        <taxon>Dikarya</taxon>
        <taxon>Basidiomycota</taxon>
        <taxon>Ustilaginomycotina</taxon>
        <taxon>Exobasidiomycetes</taxon>
        <taxon>Microstromatales</taxon>
        <taxon>Microstromatales incertae sedis</taxon>
        <taxon>Jaminaea</taxon>
    </lineage>
</organism>
<keyword evidence="13" id="KW-1185">Reference proteome</keyword>
<dbReference type="GO" id="GO:0000785">
    <property type="term" value="C:chromatin"/>
    <property type="evidence" value="ECO:0007669"/>
    <property type="project" value="TreeGrafter"/>
</dbReference>
<feature type="compositionally biased region" description="Acidic residues" evidence="9">
    <location>
        <begin position="994"/>
        <end position="1012"/>
    </location>
</feature>
<feature type="compositionally biased region" description="Low complexity" evidence="9">
    <location>
        <begin position="771"/>
        <end position="797"/>
    </location>
</feature>
<feature type="compositionally biased region" description="Basic and acidic residues" evidence="9">
    <location>
        <begin position="889"/>
        <end position="900"/>
    </location>
</feature>
<evidence type="ECO:0000259" key="11">
    <source>
        <dbReference type="PROSITE" id="PS51466"/>
    </source>
</evidence>
<protein>
    <recommendedName>
        <fullName evidence="14">SP-RING-type domain-containing protein</fullName>
    </recommendedName>
</protein>
<dbReference type="InterPro" id="IPR023321">
    <property type="entry name" value="PINIT"/>
</dbReference>
<feature type="region of interest" description="Disordered" evidence="9">
    <location>
        <begin position="463"/>
        <end position="1012"/>
    </location>
</feature>
<feature type="compositionally biased region" description="Pro residues" evidence="9">
    <location>
        <begin position="631"/>
        <end position="643"/>
    </location>
</feature>
<feature type="compositionally biased region" description="Polar residues" evidence="9">
    <location>
        <begin position="603"/>
        <end position="613"/>
    </location>
</feature>
<dbReference type="InterPro" id="IPR013083">
    <property type="entry name" value="Znf_RING/FYVE/PHD"/>
</dbReference>
<dbReference type="UniPathway" id="UPA00886"/>
<dbReference type="GO" id="GO:0016925">
    <property type="term" value="P:protein sumoylation"/>
    <property type="evidence" value="ECO:0007669"/>
    <property type="project" value="UniProtKB-UniPathway"/>
</dbReference>
<proteinExistence type="inferred from homology"/>
<evidence type="ECO:0000259" key="10">
    <source>
        <dbReference type="PROSITE" id="PS51044"/>
    </source>
</evidence>
<feature type="compositionally biased region" description="Low complexity" evidence="9">
    <location>
        <begin position="484"/>
        <end position="496"/>
    </location>
</feature>
<keyword evidence="4" id="KW-0479">Metal-binding</keyword>
<feature type="domain" description="PINIT" evidence="11">
    <location>
        <begin position="188"/>
        <end position="352"/>
    </location>
</feature>
<name>A0A316USM2_9BASI</name>
<dbReference type="PANTHER" id="PTHR10782">
    <property type="entry name" value="ZINC FINGER MIZ DOMAIN-CONTAINING PROTEIN"/>
    <property type="match status" value="1"/>
</dbReference>
<feature type="compositionally biased region" description="Polar residues" evidence="9">
    <location>
        <begin position="134"/>
        <end position="143"/>
    </location>
</feature>
<dbReference type="Proteomes" id="UP000245884">
    <property type="component" value="Unassembled WGS sequence"/>
</dbReference>
<evidence type="ECO:0008006" key="14">
    <source>
        <dbReference type="Google" id="ProtNLM"/>
    </source>
</evidence>
<evidence type="ECO:0000256" key="9">
    <source>
        <dbReference type="SAM" id="MobiDB-lite"/>
    </source>
</evidence>
<evidence type="ECO:0000256" key="5">
    <source>
        <dbReference type="ARBA" id="ARBA00022771"/>
    </source>
</evidence>
<dbReference type="Gene3D" id="2.60.120.780">
    <property type="entry name" value="PINIT domain"/>
    <property type="match status" value="1"/>
</dbReference>
<evidence type="ECO:0000256" key="6">
    <source>
        <dbReference type="ARBA" id="ARBA00022786"/>
    </source>
</evidence>
<evidence type="ECO:0000256" key="4">
    <source>
        <dbReference type="ARBA" id="ARBA00022723"/>
    </source>
</evidence>
<feature type="compositionally biased region" description="Acidic residues" evidence="9">
    <location>
        <begin position="954"/>
        <end position="966"/>
    </location>
</feature>
<dbReference type="Gene3D" id="3.30.40.10">
    <property type="entry name" value="Zinc/RING finger domain, C3HC4 (zinc finger)"/>
    <property type="match status" value="1"/>
</dbReference>
<dbReference type="Pfam" id="PF02891">
    <property type="entry name" value="zf-MIZ"/>
    <property type="match status" value="1"/>
</dbReference>
<dbReference type="PROSITE" id="PS51466">
    <property type="entry name" value="PINIT"/>
    <property type="match status" value="1"/>
</dbReference>
<feature type="compositionally biased region" description="Low complexity" evidence="9">
    <location>
        <begin position="569"/>
        <end position="584"/>
    </location>
</feature>
<feature type="compositionally biased region" description="Polar residues" evidence="9">
    <location>
        <begin position="706"/>
        <end position="738"/>
    </location>
</feature>
<evidence type="ECO:0000256" key="2">
    <source>
        <dbReference type="ARBA" id="ARBA00005383"/>
    </source>
</evidence>
<sequence length="1012" mass="105425">MASTAASGSGTVSESEVQRARSSLASMTVVELKGTLRDFASHCGARVAVSGTKMALINRIGDQLTSWMHSMRWYELREAIRLISAPRDSKGSLLATSGSNGAGSAGSASGSSSAAAASAWANTMASSYGPGSNGVRQNTSSLPGYNRSMVGAGGAAGQGRMPSTIGGVPSNKLPAARPGPSMGYVGQPGSSSALRTAAHTPSRLNFKPSPFWKIQEFVSPIIVLAEAAAQNRRTGNIDLRLNPQHNSLIKMPNSSYQVRLFCTTKAAAEIAERSPNHSAHIDFPMSCELRINGNLYSSSLKGSKKMPGRVPPPNLAKDKTLMTRDGMVNKIELVYANVSQKHVMAVALCSYTSVDTIVSKLRQDKYKTREEIVGTMKKAAAEDDIEVGTSTLSLRDPLSYTRIQAPCRSVHCSHTQCFDASFYFMSNEQSPTWTCPHCSKTLRPEDLFIDGYFDDILKRVPEDEDNVEVDPDGSWHTRDGKVTSSSKAIPPAAKASLADTTGVAGATKAEVPSPQLVTKQERDPSVSDLPPATPTPPVAPQNGISPSAEIVTLEDSPTPPPASARLTTSHSESANGASGSSSHAPVELGTPTGLSAPSAAGPSRSTALSSRGQSAHEAIDLTLSDSDDEPPSPPPPTRRPPTQPSTAAIRAGQALSGGGSSSSGSNLSRAFGMPPPEVRSAMAHGLPANGVLHHSPHNDLRPATASPVTSHGFSQWANSSNVPSTSRPSLPQQSSFSAGMTAADAYARPFPGQAGWPPSRSQDQRAPINGAPLASSSSSSTSVATATAPPAPAETSSFGARLARFRQANGSQEPTAPLWPPPPAATNTSISSSATSSSNHASSPNSSSATLETRNGVPASSSAVRARDTEDDAEEDASTLAPASKRLRRTDSTEAQRPEESSPAPVVNGASTSTGSATADASRVSTPLPSVSPSPPPSAQRRQPRRSGAPVNYDEQDDEEDEDDDEPVRGPRRARPEAGAGNSSVDSTSGEQSADQEFDELSDSAFDQVEDA</sequence>
<evidence type="ECO:0000256" key="7">
    <source>
        <dbReference type="ARBA" id="ARBA00022833"/>
    </source>
</evidence>
<keyword evidence="3" id="KW-0808">Transferase</keyword>
<keyword evidence="6" id="KW-0833">Ubl conjugation pathway</keyword>
<feature type="compositionally biased region" description="Polar residues" evidence="9">
    <location>
        <begin position="982"/>
        <end position="993"/>
    </location>
</feature>
<reference evidence="12 13" key="1">
    <citation type="journal article" date="2018" name="Mol. Biol. Evol.">
        <title>Broad Genomic Sampling Reveals a Smut Pathogenic Ancestry of the Fungal Clade Ustilaginomycotina.</title>
        <authorList>
            <person name="Kijpornyongpan T."/>
            <person name="Mondo S.J."/>
            <person name="Barry K."/>
            <person name="Sandor L."/>
            <person name="Lee J."/>
            <person name="Lipzen A."/>
            <person name="Pangilinan J."/>
            <person name="LaButti K."/>
            <person name="Hainaut M."/>
            <person name="Henrissat B."/>
            <person name="Grigoriev I.V."/>
            <person name="Spatafora J.W."/>
            <person name="Aime M.C."/>
        </authorList>
    </citation>
    <scope>NUCLEOTIDE SEQUENCE [LARGE SCALE GENOMIC DNA]</scope>
    <source>
        <strain evidence="12 13">MCA 5214</strain>
    </source>
</reference>
<dbReference type="GeneID" id="37027618"/>
<evidence type="ECO:0000313" key="12">
    <source>
        <dbReference type="EMBL" id="PWN28280.1"/>
    </source>
</evidence>
<dbReference type="Pfam" id="PF14324">
    <property type="entry name" value="PINIT"/>
    <property type="match status" value="1"/>
</dbReference>
<feature type="compositionally biased region" description="Low complexity" evidence="9">
    <location>
        <begin position="909"/>
        <end position="929"/>
    </location>
</feature>
<comment type="pathway">
    <text evidence="1">Protein modification; protein sumoylation.</text>
</comment>
<dbReference type="AlphaFoldDB" id="A0A316USM2"/>
<accession>A0A316USM2</accession>
<evidence type="ECO:0000256" key="3">
    <source>
        <dbReference type="ARBA" id="ARBA00022679"/>
    </source>
</evidence>
<evidence type="ECO:0000256" key="1">
    <source>
        <dbReference type="ARBA" id="ARBA00004718"/>
    </source>
</evidence>
<evidence type="ECO:0000313" key="13">
    <source>
        <dbReference type="Proteomes" id="UP000245884"/>
    </source>
</evidence>
<dbReference type="InterPro" id="IPR038654">
    <property type="entry name" value="PINIT_sf"/>
</dbReference>
<keyword evidence="5 8" id="KW-0863">Zinc-finger</keyword>
<dbReference type="GO" id="GO:0008270">
    <property type="term" value="F:zinc ion binding"/>
    <property type="evidence" value="ECO:0007669"/>
    <property type="project" value="UniProtKB-KW"/>
</dbReference>